<accession>A0A484S2B0</accession>
<proteinExistence type="predicted"/>
<organism evidence="3">
    <name type="scientific">plant metagenome</name>
    <dbReference type="NCBI Taxonomy" id="1297885"/>
    <lineage>
        <taxon>unclassified sequences</taxon>
        <taxon>metagenomes</taxon>
        <taxon>organismal metagenomes</taxon>
    </lineage>
</organism>
<dbReference type="EMBL" id="CAADIG010000025">
    <property type="protein sequence ID" value="VFR48292.1"/>
    <property type="molecule type" value="Genomic_DNA"/>
</dbReference>
<dbReference type="EMBL" id="CAADHY010000011">
    <property type="protein sequence ID" value="VFR17725.1"/>
    <property type="molecule type" value="Genomic_DNA"/>
</dbReference>
<evidence type="ECO:0000313" key="3">
    <source>
        <dbReference type="EMBL" id="VFR55920.1"/>
    </source>
</evidence>
<evidence type="ECO:0000313" key="4">
    <source>
        <dbReference type="EMBL" id="VFR59175.1"/>
    </source>
</evidence>
<dbReference type="EMBL" id="CAADIO010000004">
    <property type="protein sequence ID" value="VFR78687.1"/>
    <property type="molecule type" value="Genomic_DNA"/>
</dbReference>
<dbReference type="EMBL" id="CAADII010000053">
    <property type="protein sequence ID" value="VFR55920.1"/>
    <property type="molecule type" value="Genomic_DNA"/>
</dbReference>
<evidence type="ECO:0000313" key="8">
    <source>
        <dbReference type="EMBL" id="VFS20868.1"/>
    </source>
</evidence>
<evidence type="ECO:0000313" key="2">
    <source>
        <dbReference type="EMBL" id="VFR48292.1"/>
    </source>
</evidence>
<dbReference type="EMBL" id="CAADIP010000027">
    <property type="protein sequence ID" value="VFR90627.1"/>
    <property type="molecule type" value="Genomic_DNA"/>
</dbReference>
<protein>
    <submittedName>
        <fullName evidence="3">Uncharacterized protein</fullName>
    </submittedName>
</protein>
<evidence type="ECO:0000313" key="5">
    <source>
        <dbReference type="EMBL" id="VFR78687.1"/>
    </source>
</evidence>
<sequence>MWLSTYCASPCRTRITACKATTTTAPPLSDCGLAEPRTR</sequence>
<evidence type="ECO:0000313" key="1">
    <source>
        <dbReference type="EMBL" id="VFR17725.1"/>
    </source>
</evidence>
<reference evidence="3" key="1">
    <citation type="submission" date="2019-03" db="EMBL/GenBank/DDBJ databases">
        <authorList>
            <person name="Danneels B."/>
        </authorList>
    </citation>
    <scope>NUCLEOTIDE SEQUENCE</scope>
</reference>
<name>A0A484S2B0_9ZZZZ</name>
<dbReference type="EMBL" id="CAADIK010000069">
    <property type="protein sequence ID" value="VFR87316.1"/>
    <property type="molecule type" value="Genomic_DNA"/>
</dbReference>
<dbReference type="EMBL" id="CAADID010000007">
    <property type="protein sequence ID" value="VFR59175.1"/>
    <property type="molecule type" value="Genomic_DNA"/>
</dbReference>
<evidence type="ECO:0000313" key="6">
    <source>
        <dbReference type="EMBL" id="VFR87316.1"/>
    </source>
</evidence>
<dbReference type="AlphaFoldDB" id="A0A484S2B0"/>
<evidence type="ECO:0000313" key="7">
    <source>
        <dbReference type="EMBL" id="VFR90627.1"/>
    </source>
</evidence>
<dbReference type="EMBL" id="CAADIZ010000003">
    <property type="protein sequence ID" value="VFS20868.1"/>
    <property type="molecule type" value="Genomic_DNA"/>
</dbReference>
<gene>
    <name evidence="1" type="ORF">AMP9_2024</name>
    <name evidence="2" type="ORF">ANT2_2050</name>
    <name evidence="4" type="ORF">ANT3_2052</name>
    <name evidence="3" type="ORF">BRI6_2168</name>
    <name evidence="6" type="ORF">BRI9_2223</name>
    <name evidence="7" type="ORF">IVO3_2222</name>
    <name evidence="5" type="ORF">RAN3_2039</name>
    <name evidence="8" type="ORF">RAN7_2197</name>
</gene>